<name>D1FQ05_SIMNI</name>
<reference evidence="4" key="1">
    <citation type="submission" date="2009-10" db="EMBL/GenBank/DDBJ databases">
        <title>An Insight into the Sialotranscriptome of Simulium nigrimanum, a Black Fly Associated with Fogo Selvagem in South America.</title>
        <authorList>
            <person name="Ribeiro J.M.C."/>
            <person name="Valenzuela J.G."/>
            <person name="Pham V.M."/>
            <person name="Kleeman L."/>
            <person name="Barbian K.D."/>
            <person name="Favreau A.J."/>
            <person name="Eaton D.P."/>
            <person name="Aoki V."/>
            <person name="Hans-Filho G."/>
            <person name="Rivitti E.A."/>
            <person name="Diaz L.A."/>
        </authorList>
    </citation>
    <scope>NUCLEOTIDE SEQUENCE</scope>
    <source>
        <tissue evidence="4">Salivary glands</tissue>
    </source>
</reference>
<dbReference type="SUPFAM" id="SSF50494">
    <property type="entry name" value="Trypsin-like serine proteases"/>
    <property type="match status" value="1"/>
</dbReference>
<keyword evidence="4" id="KW-0378">Hydrolase</keyword>
<evidence type="ECO:0000259" key="3">
    <source>
        <dbReference type="PROSITE" id="PS50240"/>
    </source>
</evidence>
<dbReference type="InterPro" id="IPR001254">
    <property type="entry name" value="Trypsin_dom"/>
</dbReference>
<dbReference type="EMBL" id="EZ419905">
    <property type="protein sequence ID" value="ACZ28260.1"/>
    <property type="molecule type" value="mRNA"/>
</dbReference>
<protein>
    <submittedName>
        <fullName evidence="4">Salivary serine protease</fullName>
    </submittedName>
</protein>
<dbReference type="GO" id="GO:0006508">
    <property type="term" value="P:proteolysis"/>
    <property type="evidence" value="ECO:0007669"/>
    <property type="project" value="UniProtKB-KW"/>
</dbReference>
<dbReference type="InterPro" id="IPR009003">
    <property type="entry name" value="Peptidase_S1_PA"/>
</dbReference>
<accession>D1FQ05</accession>
<feature type="domain" description="Peptidase S1" evidence="3">
    <location>
        <begin position="20"/>
        <end position="262"/>
    </location>
</feature>
<organism evidence="4">
    <name type="scientific">Simulium nigrimanum</name>
    <name type="common">Black fly</name>
    <dbReference type="NCBI Taxonomy" id="683695"/>
    <lineage>
        <taxon>Eukaryota</taxon>
        <taxon>Metazoa</taxon>
        <taxon>Ecdysozoa</taxon>
        <taxon>Arthropoda</taxon>
        <taxon>Hexapoda</taxon>
        <taxon>Insecta</taxon>
        <taxon>Pterygota</taxon>
        <taxon>Neoptera</taxon>
        <taxon>Endopterygota</taxon>
        <taxon>Diptera</taxon>
        <taxon>Nematocera</taxon>
        <taxon>Chironomoidea</taxon>
        <taxon>Simuliidae</taxon>
        <taxon>Simulium</taxon>
    </lineage>
</organism>
<dbReference type="AlphaFoldDB" id="D1FQ05"/>
<comment type="similarity">
    <text evidence="1">Belongs to the peptidase S1 family. CLIP subfamily.</text>
</comment>
<keyword evidence="2" id="KW-0732">Signal</keyword>
<dbReference type="PROSITE" id="PS50240">
    <property type="entry name" value="TRYPSIN_DOM"/>
    <property type="match status" value="1"/>
</dbReference>
<evidence type="ECO:0000313" key="4">
    <source>
        <dbReference type="EMBL" id="ACZ28260.1"/>
    </source>
</evidence>
<feature type="signal peptide" evidence="2">
    <location>
        <begin position="1"/>
        <end position="26"/>
    </location>
</feature>
<dbReference type="Pfam" id="PF00089">
    <property type="entry name" value="Trypsin"/>
    <property type="match status" value="1"/>
</dbReference>
<proteinExistence type="evidence at transcript level"/>
<sequence length="263" mass="30237">MFNRRHNLQLLLLAGTALWLIPGSFQNQSQRGLTVLNDLTSYNVFVPRSNEDFHWMGLLLRNHRPICYVSFVKAKQLWTITAGSCISKRYQRRTGMFHVRFGSYRWLDNRKEYRVSKLTWSSKNKFLMMRLIGDKDMERGLEVANDAKNDDKYQFMTFNNYGYPDAATSVQQYKVLKQKDNNLCAPGAHNSESFCGKVSDGPGNEDPYLPCNAGLGTGLVDLSCKYLIGVVTRSNKCLSTTDEPDTNTYVSKYKPWIERSIQH</sequence>
<keyword evidence="4" id="KW-0645">Protease</keyword>
<dbReference type="GO" id="GO:0004252">
    <property type="term" value="F:serine-type endopeptidase activity"/>
    <property type="evidence" value="ECO:0007669"/>
    <property type="project" value="InterPro"/>
</dbReference>
<evidence type="ECO:0000256" key="2">
    <source>
        <dbReference type="SAM" id="SignalP"/>
    </source>
</evidence>
<evidence type="ECO:0000256" key="1">
    <source>
        <dbReference type="ARBA" id="ARBA00024195"/>
    </source>
</evidence>
<dbReference type="InterPro" id="IPR043504">
    <property type="entry name" value="Peptidase_S1_PA_chymotrypsin"/>
</dbReference>
<feature type="chain" id="PRO_5003022439" evidence="2">
    <location>
        <begin position="27"/>
        <end position="263"/>
    </location>
</feature>
<dbReference type="Gene3D" id="2.40.10.10">
    <property type="entry name" value="Trypsin-like serine proteases"/>
    <property type="match status" value="1"/>
</dbReference>